<evidence type="ECO:0000313" key="1">
    <source>
        <dbReference type="EMBL" id="CAK8688334.1"/>
    </source>
</evidence>
<protein>
    <submittedName>
        <fullName evidence="1">Uncharacterized protein</fullName>
    </submittedName>
</protein>
<evidence type="ECO:0000313" key="2">
    <source>
        <dbReference type="Proteomes" id="UP001642483"/>
    </source>
</evidence>
<reference evidence="1 2" key="1">
    <citation type="submission" date="2024-02" db="EMBL/GenBank/DDBJ databases">
        <authorList>
            <person name="Daric V."/>
            <person name="Darras S."/>
        </authorList>
    </citation>
    <scope>NUCLEOTIDE SEQUENCE [LARGE SCALE GENOMIC DNA]</scope>
</reference>
<organism evidence="1 2">
    <name type="scientific">Clavelina lepadiformis</name>
    <name type="common">Light-bulb sea squirt</name>
    <name type="synonym">Ascidia lepadiformis</name>
    <dbReference type="NCBI Taxonomy" id="159417"/>
    <lineage>
        <taxon>Eukaryota</taxon>
        <taxon>Metazoa</taxon>
        <taxon>Chordata</taxon>
        <taxon>Tunicata</taxon>
        <taxon>Ascidiacea</taxon>
        <taxon>Aplousobranchia</taxon>
        <taxon>Clavelinidae</taxon>
        <taxon>Clavelina</taxon>
    </lineage>
</organism>
<gene>
    <name evidence="1" type="ORF">CVLEPA_LOCUS20356</name>
</gene>
<comment type="caution">
    <text evidence="1">The sequence shown here is derived from an EMBL/GenBank/DDBJ whole genome shotgun (WGS) entry which is preliminary data.</text>
</comment>
<name>A0ABP0GCJ2_CLALP</name>
<dbReference type="Proteomes" id="UP001642483">
    <property type="component" value="Unassembled WGS sequence"/>
</dbReference>
<proteinExistence type="predicted"/>
<sequence>MDVNEKLHTNAPSYHWIIKVPFIGSGSCNVKGYVDLNPNAGRKSSGFSDLCIRRHYLLSGNN</sequence>
<accession>A0ABP0GCJ2</accession>
<dbReference type="EMBL" id="CAWYQH010000108">
    <property type="protein sequence ID" value="CAK8688334.1"/>
    <property type="molecule type" value="Genomic_DNA"/>
</dbReference>
<keyword evidence="2" id="KW-1185">Reference proteome</keyword>